<dbReference type="Proteomes" id="UP000812844">
    <property type="component" value="Unassembled WGS sequence"/>
</dbReference>
<feature type="compositionally biased region" description="Basic residues" evidence="1">
    <location>
        <begin position="56"/>
        <end position="71"/>
    </location>
</feature>
<protein>
    <submittedName>
        <fullName evidence="4">DUF4190 and DUF4352 domain-containing protein</fullName>
    </submittedName>
</protein>
<keyword evidence="2" id="KW-0472">Membrane</keyword>
<sequence>MGLFARHDDDVVSPFDVDDAPAYISPDAAIEREARAEAEAERRRQAARAAADAAERRRRNQPPTARRRTPSRARDAAQARRAAAPPPAGQTYATDSPSPAGQTYADDPSHSNGAPRPAGLTPRPAGTPNRGAAPRTRTPSASGWVVAAFVLLGVTLAALSTPLAGFVTAVAAIVLAIGALTRAARDPRHRGRAAAVVALVLSIALLAADAVAVVAGLSSTSPPDSSWSRTYGGADAADPEPRTYERTGTIAYDHDDTELQVSIDRACAGTPDDLTGGRTVVIEVTVRNTGSTTTGLESESTLEVFQNGIGLTRTYLSDDAESFGYDDDSGFAEIRPGASHTVTEAFALRDGDAPLLARLASYDGMSTVTAAFSVGGSTPGEEFEGLATADVPDVVPPDEAAVADMTDIVDHRGTTVAQLAIDGVVRGPDTSDGTPTAIVTYRWVNRSDEPMTLWDCGMASAWRDGVELEVAFPADAMEGYAPLSQSTSILPGAMFSATIAYAVPDYDGRLDVRLTDYDDTVLAERTFELSDQTDADRVG</sequence>
<feature type="transmembrane region" description="Helical" evidence="2">
    <location>
        <begin position="193"/>
        <end position="217"/>
    </location>
</feature>
<accession>A0ABS6WB28</accession>
<keyword evidence="2" id="KW-0812">Transmembrane</keyword>
<organism evidence="4 5">
    <name type="scientific">Bifidobacterium phasiani</name>
    <dbReference type="NCBI Taxonomy" id="2834431"/>
    <lineage>
        <taxon>Bacteria</taxon>
        <taxon>Bacillati</taxon>
        <taxon>Actinomycetota</taxon>
        <taxon>Actinomycetes</taxon>
        <taxon>Bifidobacteriales</taxon>
        <taxon>Bifidobacteriaceae</taxon>
        <taxon>Bifidobacterium</taxon>
    </lineage>
</organism>
<evidence type="ECO:0000313" key="5">
    <source>
        <dbReference type="Proteomes" id="UP000812844"/>
    </source>
</evidence>
<evidence type="ECO:0000256" key="1">
    <source>
        <dbReference type="SAM" id="MobiDB-lite"/>
    </source>
</evidence>
<keyword evidence="2" id="KW-1133">Transmembrane helix</keyword>
<feature type="compositionally biased region" description="Basic and acidic residues" evidence="1">
    <location>
        <begin position="29"/>
        <end position="44"/>
    </location>
</feature>
<feature type="domain" description="DUF5067" evidence="3">
    <location>
        <begin position="418"/>
        <end position="515"/>
    </location>
</feature>
<feature type="compositionally biased region" description="Basic and acidic residues" evidence="1">
    <location>
        <begin position="1"/>
        <end position="10"/>
    </location>
</feature>
<keyword evidence="5" id="KW-1185">Reference proteome</keyword>
<evidence type="ECO:0000313" key="4">
    <source>
        <dbReference type="EMBL" id="MBW3083721.1"/>
    </source>
</evidence>
<comment type="caution">
    <text evidence="4">The sequence shown here is derived from an EMBL/GenBank/DDBJ whole genome shotgun (WGS) entry which is preliminary data.</text>
</comment>
<dbReference type="Pfam" id="PF16729">
    <property type="entry name" value="DUF5067"/>
    <property type="match status" value="2"/>
</dbReference>
<feature type="transmembrane region" description="Helical" evidence="2">
    <location>
        <begin position="140"/>
        <end position="157"/>
    </location>
</feature>
<feature type="region of interest" description="Disordered" evidence="1">
    <location>
        <begin position="1"/>
        <end position="139"/>
    </location>
</feature>
<evidence type="ECO:0000259" key="3">
    <source>
        <dbReference type="Pfam" id="PF16729"/>
    </source>
</evidence>
<feature type="domain" description="DUF5067" evidence="3">
    <location>
        <begin position="257"/>
        <end position="355"/>
    </location>
</feature>
<name>A0ABS6WB28_9BIFI</name>
<proteinExistence type="predicted"/>
<dbReference type="RefSeq" id="WP_219083173.1">
    <property type="nucleotide sequence ID" value="NZ_JAHBBD010000033.1"/>
</dbReference>
<feature type="compositionally biased region" description="Polar residues" evidence="1">
    <location>
        <begin position="91"/>
        <end position="101"/>
    </location>
</feature>
<feature type="transmembrane region" description="Helical" evidence="2">
    <location>
        <begin position="163"/>
        <end position="181"/>
    </location>
</feature>
<reference evidence="4 5" key="1">
    <citation type="submission" date="2021-05" db="EMBL/GenBank/DDBJ databases">
        <title>Phylogenetic classification of ten novel species belonging to the genus Bifidobacterium comprising B. colchicus sp. nov., B. abeli sp. nov., B. bicoloris sp. nov., B. guerezis sp. nov., B. rosaliae sp. nov., B. santillanensis sp. nov., B. argentati sp. nov., B. amazzoni sp. nov., B. pluviali sp. nov., and B. pinnaculum sp. nov.</title>
        <authorList>
            <person name="Lugli G.A."/>
            <person name="Ruiz Garcia L."/>
            <person name="Margolles A."/>
            <person name="Ventura M."/>
        </authorList>
    </citation>
    <scope>NUCLEOTIDE SEQUENCE [LARGE SCALE GENOMIC DNA]</scope>
    <source>
        <strain evidence="4 5">6T3</strain>
    </source>
</reference>
<gene>
    <name evidence="4" type="ORF">KIH73_10230</name>
</gene>
<dbReference type="InterPro" id="IPR031989">
    <property type="entry name" value="DUF5067"/>
</dbReference>
<feature type="region of interest" description="Disordered" evidence="1">
    <location>
        <begin position="218"/>
        <end position="242"/>
    </location>
</feature>
<dbReference type="EMBL" id="JAHBBD010000033">
    <property type="protein sequence ID" value="MBW3083721.1"/>
    <property type="molecule type" value="Genomic_DNA"/>
</dbReference>
<feature type="compositionally biased region" description="Low complexity" evidence="1">
    <location>
        <begin position="218"/>
        <end position="228"/>
    </location>
</feature>
<evidence type="ECO:0000256" key="2">
    <source>
        <dbReference type="SAM" id="Phobius"/>
    </source>
</evidence>